<evidence type="ECO:0000256" key="1">
    <source>
        <dbReference type="ARBA" id="ARBA00022670"/>
    </source>
</evidence>
<feature type="transmembrane region" description="Helical" evidence="7">
    <location>
        <begin position="63"/>
        <end position="86"/>
    </location>
</feature>
<evidence type="ECO:0000259" key="9">
    <source>
        <dbReference type="Pfam" id="PF16491"/>
    </source>
</evidence>
<dbReference type="Pfam" id="PF16491">
    <property type="entry name" value="Peptidase_M48_N"/>
    <property type="match status" value="1"/>
</dbReference>
<keyword evidence="2" id="KW-0479">Metal-binding</keyword>
<feature type="domain" description="Peptidase M48" evidence="8">
    <location>
        <begin position="205"/>
        <end position="410"/>
    </location>
</feature>
<evidence type="ECO:0000256" key="2">
    <source>
        <dbReference type="ARBA" id="ARBA00022723"/>
    </source>
</evidence>
<feature type="transmembrane region" description="Helical" evidence="7">
    <location>
        <begin position="98"/>
        <end position="119"/>
    </location>
</feature>
<dbReference type="InterPro" id="IPR001915">
    <property type="entry name" value="Peptidase_M48"/>
</dbReference>
<evidence type="ECO:0000256" key="7">
    <source>
        <dbReference type="SAM" id="Phobius"/>
    </source>
</evidence>
<keyword evidence="4 6" id="KW-0862">Zinc</keyword>
<dbReference type="Gene3D" id="3.30.2010.10">
    <property type="entry name" value="Metalloproteases ('zincins'), catalytic domain"/>
    <property type="match status" value="1"/>
</dbReference>
<accession>A0ABV6DGA2</accession>
<keyword evidence="3 6" id="KW-0378">Hydrolase</keyword>
<comment type="caution">
    <text evidence="10">The sequence shown here is derived from an EMBL/GenBank/DDBJ whole genome shotgun (WGS) entry which is preliminary data.</text>
</comment>
<keyword evidence="11" id="KW-1185">Reference proteome</keyword>
<keyword evidence="1 6" id="KW-0645">Protease</keyword>
<comment type="similarity">
    <text evidence="6">Belongs to the peptidase M48 family.</text>
</comment>
<sequence>MKRWTARLVIGMLLYGVVIGLYFTFGNLYEPSPQYAGTAADPSTFLAPEQIRKGESLSRIHSLAYFIMTPLQVVVLLLLLGFGVGLRTRLERLTRFSLLRIGGFVLVFLAVTGALFLPLDYAMLQIDRAYGLSTTTTATFFADLGKDLAIEWVSTTFIVVILLWLMRRSPKRWWLWLSIVAIPISVFLTFVQPVVLDPLYHTFQPLRKEPLRTEILELAAKADIPANQVFEVNMSERTNAVNAYVNGIGSNARIVLWDTTLNKLKDDEILTIMAHEMGHYKEKHIYWQVAVGIIVTFFSLWAAYRLYEWLLRKAAPLVGIRQGGKGQDLAALPVLLIAVSLVGIVLTPAQNVFSRFLEQRADAYAMQMTGDGDAAIRAFQKIARDNLSPIKQPLLVTLFRGTHPSIQDRILYFSQFEK</sequence>
<keyword evidence="7" id="KW-0472">Membrane</keyword>
<dbReference type="CDD" id="cd07343">
    <property type="entry name" value="M48A_Zmpste24p_like"/>
    <property type="match status" value="1"/>
</dbReference>
<evidence type="ECO:0000259" key="8">
    <source>
        <dbReference type="Pfam" id="PF01435"/>
    </source>
</evidence>
<dbReference type="InterPro" id="IPR032456">
    <property type="entry name" value="Peptidase_M48_N"/>
</dbReference>
<evidence type="ECO:0000313" key="11">
    <source>
        <dbReference type="Proteomes" id="UP001589776"/>
    </source>
</evidence>
<keyword evidence="5 6" id="KW-0482">Metalloprotease</keyword>
<dbReference type="RefSeq" id="WP_377468663.1">
    <property type="nucleotide sequence ID" value="NZ_JBHLWN010000021.1"/>
</dbReference>
<keyword evidence="7" id="KW-0812">Transmembrane</keyword>
<feature type="transmembrane region" description="Helical" evidence="7">
    <location>
        <begin position="328"/>
        <end position="349"/>
    </location>
</feature>
<feature type="transmembrane region" description="Helical" evidence="7">
    <location>
        <begin position="7"/>
        <end position="25"/>
    </location>
</feature>
<evidence type="ECO:0000313" key="10">
    <source>
        <dbReference type="EMBL" id="MFC0211678.1"/>
    </source>
</evidence>
<feature type="transmembrane region" description="Helical" evidence="7">
    <location>
        <begin position="173"/>
        <end position="195"/>
    </location>
</feature>
<feature type="domain" description="CAAX prenyl protease 1 N-terminal" evidence="9">
    <location>
        <begin position="86"/>
        <end position="201"/>
    </location>
</feature>
<proteinExistence type="inferred from homology"/>
<dbReference type="PANTHER" id="PTHR10120">
    <property type="entry name" value="CAAX PRENYL PROTEASE 1"/>
    <property type="match status" value="1"/>
</dbReference>
<organism evidence="10 11">
    <name type="scientific">Paenibacillus chartarius</name>
    <dbReference type="NCBI Taxonomy" id="747481"/>
    <lineage>
        <taxon>Bacteria</taxon>
        <taxon>Bacillati</taxon>
        <taxon>Bacillota</taxon>
        <taxon>Bacilli</taxon>
        <taxon>Bacillales</taxon>
        <taxon>Paenibacillaceae</taxon>
        <taxon>Paenibacillus</taxon>
    </lineage>
</organism>
<dbReference type="InterPro" id="IPR027057">
    <property type="entry name" value="CAXX_Prtase_1"/>
</dbReference>
<feature type="transmembrane region" description="Helical" evidence="7">
    <location>
        <begin position="285"/>
        <end position="307"/>
    </location>
</feature>
<evidence type="ECO:0000256" key="4">
    <source>
        <dbReference type="ARBA" id="ARBA00022833"/>
    </source>
</evidence>
<name>A0ABV6DGA2_9BACL</name>
<evidence type="ECO:0000256" key="5">
    <source>
        <dbReference type="ARBA" id="ARBA00023049"/>
    </source>
</evidence>
<reference evidence="10 11" key="1">
    <citation type="submission" date="2024-09" db="EMBL/GenBank/DDBJ databases">
        <authorList>
            <person name="Sun Q."/>
            <person name="Mori K."/>
        </authorList>
    </citation>
    <scope>NUCLEOTIDE SEQUENCE [LARGE SCALE GENOMIC DNA]</scope>
    <source>
        <strain evidence="10 11">CCM 7759</strain>
    </source>
</reference>
<comment type="cofactor">
    <cofactor evidence="6">
        <name>Zn(2+)</name>
        <dbReference type="ChEBI" id="CHEBI:29105"/>
    </cofactor>
    <text evidence="6">Binds 1 zinc ion per subunit.</text>
</comment>
<evidence type="ECO:0000256" key="3">
    <source>
        <dbReference type="ARBA" id="ARBA00022801"/>
    </source>
</evidence>
<dbReference type="EMBL" id="JBHLWN010000021">
    <property type="protein sequence ID" value="MFC0211678.1"/>
    <property type="molecule type" value="Genomic_DNA"/>
</dbReference>
<keyword evidence="7" id="KW-1133">Transmembrane helix</keyword>
<dbReference type="Pfam" id="PF01435">
    <property type="entry name" value="Peptidase_M48"/>
    <property type="match status" value="1"/>
</dbReference>
<evidence type="ECO:0000256" key="6">
    <source>
        <dbReference type="RuleBase" id="RU003983"/>
    </source>
</evidence>
<dbReference type="Proteomes" id="UP001589776">
    <property type="component" value="Unassembled WGS sequence"/>
</dbReference>
<feature type="transmembrane region" description="Helical" evidence="7">
    <location>
        <begin position="149"/>
        <end position="166"/>
    </location>
</feature>
<protein>
    <submittedName>
        <fullName evidence="10">M48 family metallopeptidase</fullName>
    </submittedName>
</protein>
<gene>
    <name evidence="10" type="ORF">ACFFK0_04285</name>
</gene>